<proteinExistence type="predicted"/>
<dbReference type="EMBL" id="PIET01000642">
    <property type="protein sequence ID" value="PLM57866.1"/>
    <property type="molecule type" value="Genomic_DNA"/>
</dbReference>
<evidence type="ECO:0000313" key="2">
    <source>
        <dbReference type="Proteomes" id="UP000234661"/>
    </source>
</evidence>
<reference evidence="1 2" key="2">
    <citation type="submission" date="2018-01" db="EMBL/GenBank/DDBJ databases">
        <title>Genomic study of Klebsiella pneumoniae.</title>
        <authorList>
            <person name="Yang Y."/>
            <person name="Bicalho R."/>
        </authorList>
    </citation>
    <scope>NUCLEOTIDE SEQUENCE [LARGE SCALE GENOMIC DNA]</scope>
    <source>
        <strain evidence="1 2">A2</strain>
    </source>
</reference>
<evidence type="ECO:0000313" key="1">
    <source>
        <dbReference type="EMBL" id="PLM57866.1"/>
    </source>
</evidence>
<sequence length="72" mass="8062">MIAIVNICFKKGGTERRDNAQQNSASERNFWQGNAWREAKKKPPQGGSVNAYIRKGLFAFNRQRHALAAADA</sequence>
<organism evidence="1 2">
    <name type="scientific">Klebsiella michiganensis</name>
    <dbReference type="NCBI Taxonomy" id="1134687"/>
    <lineage>
        <taxon>Bacteria</taxon>
        <taxon>Pseudomonadati</taxon>
        <taxon>Pseudomonadota</taxon>
        <taxon>Gammaproteobacteria</taxon>
        <taxon>Enterobacterales</taxon>
        <taxon>Enterobacteriaceae</taxon>
        <taxon>Klebsiella/Raoultella group</taxon>
        <taxon>Klebsiella</taxon>
    </lineage>
</organism>
<comment type="caution">
    <text evidence="1">The sequence shown here is derived from an EMBL/GenBank/DDBJ whole genome shotgun (WGS) entry which is preliminary data.</text>
</comment>
<accession>A0A2J4Z473</accession>
<protein>
    <submittedName>
        <fullName evidence="1">Uncharacterized protein</fullName>
    </submittedName>
</protein>
<name>A0A2J4Z473_9ENTR</name>
<gene>
    <name evidence="1" type="ORF">CWM85_19495</name>
</gene>
<dbReference type="AlphaFoldDB" id="A0A2J4Z473"/>
<dbReference type="Proteomes" id="UP000234661">
    <property type="component" value="Unassembled WGS sequence"/>
</dbReference>
<reference evidence="1 2" key="1">
    <citation type="submission" date="2017-11" db="EMBL/GenBank/DDBJ databases">
        <authorList>
            <person name="Han C.G."/>
        </authorList>
    </citation>
    <scope>NUCLEOTIDE SEQUENCE [LARGE SCALE GENOMIC DNA]</scope>
    <source>
        <strain evidence="1 2">A2</strain>
    </source>
</reference>